<dbReference type="RefSeq" id="WP_091190243.1">
    <property type="nucleotide sequence ID" value="NZ_FOMT01000007.1"/>
</dbReference>
<dbReference type="STRING" id="1045775.SAMN05216378_5770"/>
<evidence type="ECO:0000259" key="2">
    <source>
        <dbReference type="Pfam" id="PF13477"/>
    </source>
</evidence>
<evidence type="ECO:0000259" key="1">
    <source>
        <dbReference type="Pfam" id="PF00534"/>
    </source>
</evidence>
<dbReference type="Pfam" id="PF13477">
    <property type="entry name" value="Glyco_trans_4_2"/>
    <property type="match status" value="1"/>
</dbReference>
<dbReference type="Gene3D" id="3.40.50.2000">
    <property type="entry name" value="Glycogen Phosphorylase B"/>
    <property type="match status" value="2"/>
</dbReference>
<dbReference type="AlphaFoldDB" id="A0A1I2HDU6"/>
<dbReference type="PANTHER" id="PTHR12526">
    <property type="entry name" value="GLYCOSYLTRANSFERASE"/>
    <property type="match status" value="1"/>
</dbReference>
<dbReference type="Pfam" id="PF00534">
    <property type="entry name" value="Glycos_transf_1"/>
    <property type="match status" value="1"/>
</dbReference>
<name>A0A1I2HDU6_9BACL</name>
<dbReference type="OrthoDB" id="9806653at2"/>
<protein>
    <submittedName>
        <fullName evidence="3">Glycosyltransferase involved in cell wall bisynthesis</fullName>
    </submittedName>
</protein>
<proteinExistence type="predicted"/>
<dbReference type="CDD" id="cd03808">
    <property type="entry name" value="GT4_CapM-like"/>
    <property type="match status" value="1"/>
</dbReference>
<feature type="domain" description="Glycosyltransferase subfamily 4-like N-terminal" evidence="2">
    <location>
        <begin position="5"/>
        <end position="145"/>
    </location>
</feature>
<dbReference type="EMBL" id="FOMT01000007">
    <property type="protein sequence ID" value="SFF28354.1"/>
    <property type="molecule type" value="Genomic_DNA"/>
</dbReference>
<organism evidence="3 4">
    <name type="scientific">Paenibacillus catalpae</name>
    <dbReference type="NCBI Taxonomy" id="1045775"/>
    <lineage>
        <taxon>Bacteria</taxon>
        <taxon>Bacillati</taxon>
        <taxon>Bacillota</taxon>
        <taxon>Bacilli</taxon>
        <taxon>Bacillales</taxon>
        <taxon>Paenibacillaceae</taxon>
        <taxon>Paenibacillus</taxon>
    </lineage>
</organism>
<dbReference type="InterPro" id="IPR001296">
    <property type="entry name" value="Glyco_trans_1"/>
</dbReference>
<keyword evidence="4" id="KW-1185">Reference proteome</keyword>
<accession>A0A1I2HDU6</accession>
<keyword evidence="3" id="KW-0808">Transferase</keyword>
<evidence type="ECO:0000313" key="4">
    <source>
        <dbReference type="Proteomes" id="UP000198855"/>
    </source>
</evidence>
<reference evidence="4" key="1">
    <citation type="submission" date="2016-10" db="EMBL/GenBank/DDBJ databases">
        <authorList>
            <person name="Varghese N."/>
            <person name="Submissions S."/>
        </authorList>
    </citation>
    <scope>NUCLEOTIDE SEQUENCE [LARGE SCALE GENOMIC DNA]</scope>
    <source>
        <strain evidence="4">CGMCC 1.10784</strain>
    </source>
</reference>
<dbReference type="PANTHER" id="PTHR12526:SF630">
    <property type="entry name" value="GLYCOSYLTRANSFERASE"/>
    <property type="match status" value="1"/>
</dbReference>
<feature type="domain" description="Glycosyl transferase family 1" evidence="1">
    <location>
        <begin position="189"/>
        <end position="349"/>
    </location>
</feature>
<evidence type="ECO:0000313" key="3">
    <source>
        <dbReference type="EMBL" id="SFF28354.1"/>
    </source>
</evidence>
<dbReference type="Proteomes" id="UP000198855">
    <property type="component" value="Unassembled WGS sequence"/>
</dbReference>
<dbReference type="GO" id="GO:0016757">
    <property type="term" value="F:glycosyltransferase activity"/>
    <property type="evidence" value="ECO:0007669"/>
    <property type="project" value="InterPro"/>
</dbReference>
<gene>
    <name evidence="3" type="ORF">SAMN05216378_5770</name>
</gene>
<dbReference type="InterPro" id="IPR028098">
    <property type="entry name" value="Glyco_trans_4-like_N"/>
</dbReference>
<sequence>MSTKKIAYVATVYSHLSVFHIPFMNMLKYHGYEVHAYASPDHCKEDVKRAFIACHDIPFSRNPFSMQNVKALKQLVKRFKEEQYDMIHVHTPNASVVCRIAAKLAGCKNVIYTAHGFHFFKGSPLLNWLLYYPVERMLARWTDVIIAINHEDHERASKFPVRNKVVYIPGVGVDVSSYRNIDLKKVASLRNELGLSGKEFVVLSVAELNRNKNIEQLIYALHELTQLGVPVVGLLAGVGDREPVLRALVQQLNLEKNILFLGFRRDVPELMNIADTCALMSEREGLPKVLLEAMSAGKPMVVTDIRGNRELVASNENGYRVPVGNVAATTGALLKLYLNPKLRSEMGKTSWEKAESFDIPNIVEEMKDVYSERIPLPKEQAAVSPIKFTV</sequence>
<dbReference type="SUPFAM" id="SSF53756">
    <property type="entry name" value="UDP-Glycosyltransferase/glycogen phosphorylase"/>
    <property type="match status" value="1"/>
</dbReference>